<accession>A0AAE0Z2Y2</accession>
<evidence type="ECO:0000256" key="1">
    <source>
        <dbReference type="SAM" id="SignalP"/>
    </source>
</evidence>
<dbReference type="Proteomes" id="UP001283361">
    <property type="component" value="Unassembled WGS sequence"/>
</dbReference>
<name>A0AAE0Z2Y2_9GAST</name>
<keyword evidence="1" id="KW-0732">Signal</keyword>
<sequence length="95" mass="10713">MLFTRGCYFLVFLPSSHAGIQVGYVARASLMKTGHVRKHYGAEFGVREWFNGEAKTESLFFIQSTEPLPRADHQFMLTLLLLTAPHCACRPEIAP</sequence>
<dbReference type="AlphaFoldDB" id="A0AAE0Z2Y2"/>
<gene>
    <name evidence="2" type="ORF">RRG08_007563</name>
</gene>
<feature type="signal peptide" evidence="1">
    <location>
        <begin position="1"/>
        <end position="18"/>
    </location>
</feature>
<evidence type="ECO:0000313" key="3">
    <source>
        <dbReference type="Proteomes" id="UP001283361"/>
    </source>
</evidence>
<protein>
    <recommendedName>
        <fullName evidence="4">Secreted protein</fullName>
    </recommendedName>
</protein>
<evidence type="ECO:0000313" key="2">
    <source>
        <dbReference type="EMBL" id="KAK3761782.1"/>
    </source>
</evidence>
<keyword evidence="3" id="KW-1185">Reference proteome</keyword>
<feature type="chain" id="PRO_5042255430" description="Secreted protein" evidence="1">
    <location>
        <begin position="19"/>
        <end position="95"/>
    </location>
</feature>
<dbReference type="EMBL" id="JAWDGP010004837">
    <property type="protein sequence ID" value="KAK3761782.1"/>
    <property type="molecule type" value="Genomic_DNA"/>
</dbReference>
<proteinExistence type="predicted"/>
<comment type="caution">
    <text evidence="2">The sequence shown here is derived from an EMBL/GenBank/DDBJ whole genome shotgun (WGS) entry which is preliminary data.</text>
</comment>
<organism evidence="2 3">
    <name type="scientific">Elysia crispata</name>
    <name type="common">lettuce slug</name>
    <dbReference type="NCBI Taxonomy" id="231223"/>
    <lineage>
        <taxon>Eukaryota</taxon>
        <taxon>Metazoa</taxon>
        <taxon>Spiralia</taxon>
        <taxon>Lophotrochozoa</taxon>
        <taxon>Mollusca</taxon>
        <taxon>Gastropoda</taxon>
        <taxon>Heterobranchia</taxon>
        <taxon>Euthyneura</taxon>
        <taxon>Panpulmonata</taxon>
        <taxon>Sacoglossa</taxon>
        <taxon>Placobranchoidea</taxon>
        <taxon>Plakobranchidae</taxon>
        <taxon>Elysia</taxon>
    </lineage>
</organism>
<reference evidence="2" key="1">
    <citation type="journal article" date="2023" name="G3 (Bethesda)">
        <title>A reference genome for the long-term kleptoplast-retaining sea slug Elysia crispata morphotype clarki.</title>
        <authorList>
            <person name="Eastman K.E."/>
            <person name="Pendleton A.L."/>
            <person name="Shaikh M.A."/>
            <person name="Suttiyut T."/>
            <person name="Ogas R."/>
            <person name="Tomko P."/>
            <person name="Gavelis G."/>
            <person name="Widhalm J.R."/>
            <person name="Wisecaver J.H."/>
        </authorList>
    </citation>
    <scope>NUCLEOTIDE SEQUENCE</scope>
    <source>
        <strain evidence="2">ECLA1</strain>
    </source>
</reference>
<evidence type="ECO:0008006" key="4">
    <source>
        <dbReference type="Google" id="ProtNLM"/>
    </source>
</evidence>